<dbReference type="Pfam" id="PF05991">
    <property type="entry name" value="NYN_YacP"/>
    <property type="match status" value="1"/>
</dbReference>
<dbReference type="EMBL" id="JBIACK010000020">
    <property type="protein sequence ID" value="MFE8703811.1"/>
    <property type="molecule type" value="Genomic_DNA"/>
</dbReference>
<keyword evidence="1" id="KW-0175">Coiled coil</keyword>
<organism evidence="2 3">
    <name type="scientific">Cytobacillus spartinae</name>
    <dbReference type="NCBI Taxonomy" id="3299023"/>
    <lineage>
        <taxon>Bacteria</taxon>
        <taxon>Bacillati</taxon>
        <taxon>Bacillota</taxon>
        <taxon>Bacilli</taxon>
        <taxon>Bacillales</taxon>
        <taxon>Bacillaceae</taxon>
        <taxon>Cytobacillus</taxon>
    </lineage>
</organism>
<comment type="caution">
    <text evidence="2">The sequence shown here is derived from an EMBL/GenBank/DDBJ whole genome shotgun (WGS) entry which is preliminary data.</text>
</comment>
<sequence length="169" mass="19869">MDILIVDGYNIIGAWPELRDLKNKDLASARDRLVEKMAEYQAYSGYRVIIVFDAHFVKGTEKKYKNYKVEVIFTRNNETADERIERLAIDLNNRKTQVHVATSDFTEQWAIFGQGALRKSARELLNEMESVEKRIEKKVKNIQEKRPSSKIPLSDEMAEIFEKWRRGER</sequence>
<dbReference type="PANTHER" id="PTHR34547:SF1">
    <property type="entry name" value="YACP-LIKE NYN DOMAIN PROTEIN"/>
    <property type="match status" value="1"/>
</dbReference>
<name>A0ABW6KI38_9BACI</name>
<evidence type="ECO:0000313" key="2">
    <source>
        <dbReference type="EMBL" id="MFE8703811.1"/>
    </source>
</evidence>
<dbReference type="Proteomes" id="UP001601059">
    <property type="component" value="Unassembled WGS sequence"/>
</dbReference>
<reference evidence="2 3" key="1">
    <citation type="submission" date="2024-08" db="EMBL/GenBank/DDBJ databases">
        <title>Two novel Cytobacillus novel species.</title>
        <authorList>
            <person name="Liu G."/>
        </authorList>
    </citation>
    <scope>NUCLEOTIDE SEQUENCE [LARGE SCALE GENOMIC DNA]</scope>
    <source>
        <strain evidence="2 3">FJAT-54145</strain>
    </source>
</reference>
<dbReference type="InterPro" id="IPR010298">
    <property type="entry name" value="YacP-like"/>
</dbReference>
<proteinExistence type="predicted"/>
<dbReference type="RefSeq" id="WP_389364660.1">
    <property type="nucleotide sequence ID" value="NZ_JBIACK010000020.1"/>
</dbReference>
<evidence type="ECO:0000313" key="3">
    <source>
        <dbReference type="Proteomes" id="UP001601059"/>
    </source>
</evidence>
<evidence type="ECO:0000256" key="1">
    <source>
        <dbReference type="SAM" id="Coils"/>
    </source>
</evidence>
<accession>A0ABW6KI38</accession>
<feature type="coiled-coil region" evidence="1">
    <location>
        <begin position="114"/>
        <end position="145"/>
    </location>
</feature>
<keyword evidence="3" id="KW-1185">Reference proteome</keyword>
<dbReference type="PANTHER" id="PTHR34547">
    <property type="entry name" value="YACP-LIKE NYN DOMAIN PROTEIN"/>
    <property type="match status" value="1"/>
</dbReference>
<gene>
    <name evidence="2" type="ORF">ACFYKX_24890</name>
</gene>
<protein>
    <submittedName>
        <fullName evidence="2">NYN domain-containing protein</fullName>
    </submittedName>
</protein>
<dbReference type="CDD" id="cd10912">
    <property type="entry name" value="PIN_YacP-like"/>
    <property type="match status" value="1"/>
</dbReference>